<dbReference type="SUPFAM" id="SSF141673">
    <property type="entry name" value="MOSC N-terminal domain-like"/>
    <property type="match status" value="1"/>
</dbReference>
<feature type="domain" description="MOSC" evidence="1">
    <location>
        <begin position="121"/>
        <end position="283"/>
    </location>
</feature>
<dbReference type="Proteomes" id="UP000298656">
    <property type="component" value="Chromosome 2"/>
</dbReference>
<dbReference type="GO" id="GO:0030170">
    <property type="term" value="F:pyridoxal phosphate binding"/>
    <property type="evidence" value="ECO:0007669"/>
    <property type="project" value="InterPro"/>
</dbReference>
<dbReference type="InterPro" id="IPR011037">
    <property type="entry name" value="Pyrv_Knase-like_insert_dom_sf"/>
</dbReference>
<gene>
    <name evidence="2" type="ORF">FAZ95_29865</name>
</gene>
<dbReference type="GO" id="GO:0030151">
    <property type="term" value="F:molybdenum ion binding"/>
    <property type="evidence" value="ECO:0007669"/>
    <property type="project" value="InterPro"/>
</dbReference>
<dbReference type="PANTHER" id="PTHR14237">
    <property type="entry name" value="MOLYBDOPTERIN COFACTOR SULFURASE MOSC"/>
    <property type="match status" value="1"/>
</dbReference>
<dbReference type="EMBL" id="CP040078">
    <property type="protein sequence ID" value="QCP53272.1"/>
    <property type="molecule type" value="Genomic_DNA"/>
</dbReference>
<dbReference type="PROSITE" id="PS51340">
    <property type="entry name" value="MOSC"/>
    <property type="match status" value="1"/>
</dbReference>
<organism evidence="2 3">
    <name type="scientific">Trinickia violacea</name>
    <dbReference type="NCBI Taxonomy" id="2571746"/>
    <lineage>
        <taxon>Bacteria</taxon>
        <taxon>Pseudomonadati</taxon>
        <taxon>Pseudomonadota</taxon>
        <taxon>Betaproteobacteria</taxon>
        <taxon>Burkholderiales</taxon>
        <taxon>Burkholderiaceae</taxon>
        <taxon>Trinickia</taxon>
    </lineage>
</organism>
<dbReference type="SUPFAM" id="SSF50800">
    <property type="entry name" value="PK beta-barrel domain-like"/>
    <property type="match status" value="1"/>
</dbReference>
<dbReference type="GO" id="GO:0003824">
    <property type="term" value="F:catalytic activity"/>
    <property type="evidence" value="ECO:0007669"/>
    <property type="project" value="InterPro"/>
</dbReference>
<sequence>MPAISQLIVYPIKSCAGIAFDTVRLLPYGLEYDRNWMLVDAAGRFITQRTFPRLALVKVEIGASELIVSAPGMDALRTPLSADDLQGAPVVKATVWRDTVAAFDTGPDTARWFSAFLGTPVRLVRFDPSALRLAIRTWTGDIDVPTRFADGYPLLVISQASLDDLNERLTRKGATAIPMNRFRPNIVVTGLEAYEEDYVETLRCEGGDAIELRVVKPCARCPMPTIDQATGAPDPQWPNEPTDTMSAYRANSRLDGALTFGQNAIVIAGAGAHLAVGQSLDAELGFGD</sequence>
<evidence type="ECO:0000313" key="3">
    <source>
        <dbReference type="Proteomes" id="UP000298656"/>
    </source>
</evidence>
<protein>
    <submittedName>
        <fullName evidence="2">MOSC domain-containing protein</fullName>
    </submittedName>
</protein>
<dbReference type="KEGG" id="tvl:FAZ95_29865"/>
<dbReference type="Pfam" id="PF03473">
    <property type="entry name" value="MOSC"/>
    <property type="match status" value="1"/>
</dbReference>
<evidence type="ECO:0000313" key="2">
    <source>
        <dbReference type="EMBL" id="QCP53272.1"/>
    </source>
</evidence>
<dbReference type="RefSeq" id="WP_137336042.1">
    <property type="nucleotide sequence ID" value="NZ_CP040078.1"/>
</dbReference>
<reference evidence="2 3" key="1">
    <citation type="submission" date="2019-05" db="EMBL/GenBank/DDBJ databases">
        <title>Burkholderia sp. DHOD12, isolated from subtropical forest soil.</title>
        <authorList>
            <person name="Gao Z.-H."/>
            <person name="Qiu L.-H."/>
        </authorList>
    </citation>
    <scope>NUCLEOTIDE SEQUENCE [LARGE SCALE GENOMIC DNA]</scope>
    <source>
        <strain evidence="2 3">DHOD12</strain>
    </source>
</reference>
<dbReference type="InterPro" id="IPR005303">
    <property type="entry name" value="MOCOS_middle"/>
</dbReference>
<evidence type="ECO:0000259" key="1">
    <source>
        <dbReference type="PROSITE" id="PS51340"/>
    </source>
</evidence>
<keyword evidence="3" id="KW-1185">Reference proteome</keyword>
<dbReference type="Pfam" id="PF03476">
    <property type="entry name" value="MOSC_N"/>
    <property type="match status" value="1"/>
</dbReference>
<accession>A0A4P8IVS3</accession>
<dbReference type="InterPro" id="IPR005302">
    <property type="entry name" value="MoCF_Sase_C"/>
</dbReference>
<dbReference type="AlphaFoldDB" id="A0A4P8IVS3"/>
<proteinExistence type="predicted"/>
<dbReference type="OrthoDB" id="581532at2"/>
<dbReference type="PANTHER" id="PTHR14237:SF19">
    <property type="entry name" value="MITOCHONDRIAL AMIDOXIME REDUCING COMPONENT 1"/>
    <property type="match status" value="1"/>
</dbReference>
<name>A0A4P8IVS3_9BURK</name>